<dbReference type="EMBL" id="HAEI01005896">
    <property type="protein sequence ID" value="SBR95279.1"/>
    <property type="molecule type" value="Transcribed_RNA"/>
</dbReference>
<protein>
    <submittedName>
        <fullName evidence="1">Uncharacterized protein</fullName>
    </submittedName>
</protein>
<reference evidence="1" key="1">
    <citation type="submission" date="2016-05" db="EMBL/GenBank/DDBJ databases">
        <authorList>
            <person name="Lavstsen T."/>
            <person name="Jespersen J.S."/>
        </authorList>
    </citation>
    <scope>NUCLEOTIDE SEQUENCE</scope>
    <source>
        <tissue evidence="1">Brain</tissue>
    </source>
</reference>
<evidence type="ECO:0000313" key="1">
    <source>
        <dbReference type="EMBL" id="SBR95279.1"/>
    </source>
</evidence>
<name>A0A1A8QQC6_9TELE</name>
<gene>
    <name evidence="1" type="primary">Nfu_g_1_010437</name>
</gene>
<feature type="non-terminal residue" evidence="1">
    <location>
        <position position="1"/>
    </location>
</feature>
<dbReference type="AlphaFoldDB" id="A0A1A8QQC6"/>
<proteinExistence type="predicted"/>
<organism evidence="1">
    <name type="scientific">Nothobranchius rachovii</name>
    <name type="common">bluefin notho</name>
    <dbReference type="NCBI Taxonomy" id="451742"/>
    <lineage>
        <taxon>Eukaryota</taxon>
        <taxon>Metazoa</taxon>
        <taxon>Chordata</taxon>
        <taxon>Craniata</taxon>
        <taxon>Vertebrata</taxon>
        <taxon>Euteleostomi</taxon>
        <taxon>Actinopterygii</taxon>
        <taxon>Neopterygii</taxon>
        <taxon>Teleostei</taxon>
        <taxon>Neoteleostei</taxon>
        <taxon>Acanthomorphata</taxon>
        <taxon>Ovalentaria</taxon>
        <taxon>Atherinomorphae</taxon>
        <taxon>Cyprinodontiformes</taxon>
        <taxon>Nothobranchiidae</taxon>
        <taxon>Nothobranchius</taxon>
    </lineage>
</organism>
<sequence>ITCSELIKLCKSLLKQRNIKHGPDGGPGQSGLDITWLKINNSNLMEAFHLFWGKGQTKSDSETSMRDNSPAMEIFSNMDLVSWSFNVTDNIFLTLRLKEGAPTCPDGTHLVGHMLDSWKKAFC</sequence>
<reference evidence="1" key="2">
    <citation type="submission" date="2016-06" db="EMBL/GenBank/DDBJ databases">
        <title>The genome of a short-lived fish provides insights into sex chromosome evolution and the genetic control of aging.</title>
        <authorList>
            <person name="Reichwald K."/>
            <person name="Felder M."/>
            <person name="Petzold A."/>
            <person name="Koch P."/>
            <person name="Groth M."/>
            <person name="Platzer M."/>
        </authorList>
    </citation>
    <scope>NUCLEOTIDE SEQUENCE</scope>
    <source>
        <tissue evidence="1">Brain</tissue>
    </source>
</reference>
<accession>A0A1A8QQC6</accession>
<feature type="non-terminal residue" evidence="1">
    <location>
        <position position="123"/>
    </location>
</feature>